<dbReference type="EMBL" id="JADUNP010000010">
    <property type="protein sequence ID" value="MBH1652017.1"/>
    <property type="molecule type" value="Genomic_DNA"/>
</dbReference>
<dbReference type="AlphaFoldDB" id="A0A1V3D151"/>
<protein>
    <submittedName>
        <fullName evidence="1">Uncharacterized protein</fullName>
    </submittedName>
</protein>
<dbReference type="RefSeq" id="WP_024956736.1">
    <property type="nucleotide sequence ID" value="NZ_AP021908.1"/>
</dbReference>
<dbReference type="Proteomes" id="UP000625930">
    <property type="component" value="Unassembled WGS sequence"/>
</dbReference>
<gene>
    <name evidence="1" type="ORF">I5U67_07535</name>
</gene>
<accession>A0A1V3D151</accession>
<evidence type="ECO:0000313" key="1">
    <source>
        <dbReference type="EMBL" id="MBH1652017.1"/>
    </source>
</evidence>
<sequence length="77" mass="8670">MKKFTFEVVKAAEVLMIGEISVESEDEAGAKDLVLESDWENKVFWDFGPGMHFVGDLDEDDLELLRMEEMVDGEGVA</sequence>
<dbReference type="GeneID" id="93832496"/>
<reference evidence="1" key="1">
    <citation type="submission" date="2020-11" db="EMBL/GenBank/DDBJ databases">
        <title>Enhanced detection system for hospital associated transmission using whole genome sequencing surveillance.</title>
        <authorList>
            <person name="Harrison L.H."/>
            <person name="Van Tyne D."/>
            <person name="Marsh J.W."/>
            <person name="Griffith M.P."/>
            <person name="Snyder D.J."/>
            <person name="Cooper V.S."/>
            <person name="Mustapha M."/>
        </authorList>
    </citation>
    <scope>NUCLEOTIDE SEQUENCE</scope>
    <source>
        <strain evidence="1">STEN00091</strain>
    </source>
</reference>
<comment type="caution">
    <text evidence="1">The sequence shown here is derived from an EMBL/GenBank/DDBJ whole genome shotgun (WGS) entry which is preliminary data.</text>
</comment>
<organism evidence="1 2">
    <name type="scientific">Stenotrophomonas maltophilia</name>
    <name type="common">Pseudomonas maltophilia</name>
    <name type="synonym">Xanthomonas maltophilia</name>
    <dbReference type="NCBI Taxonomy" id="40324"/>
    <lineage>
        <taxon>Bacteria</taxon>
        <taxon>Pseudomonadati</taxon>
        <taxon>Pseudomonadota</taxon>
        <taxon>Gammaproteobacteria</taxon>
        <taxon>Lysobacterales</taxon>
        <taxon>Lysobacteraceae</taxon>
        <taxon>Stenotrophomonas</taxon>
        <taxon>Stenotrophomonas maltophilia group</taxon>
    </lineage>
</organism>
<evidence type="ECO:0000313" key="2">
    <source>
        <dbReference type="Proteomes" id="UP000625930"/>
    </source>
</evidence>
<name>A0A1V3D151_STEMA</name>
<proteinExistence type="predicted"/>